<feature type="region of interest" description="Disordered" evidence="1">
    <location>
        <begin position="1"/>
        <end position="61"/>
    </location>
</feature>
<dbReference type="Proteomes" id="UP000254573">
    <property type="component" value="Unassembled WGS sequence"/>
</dbReference>
<evidence type="ECO:0000256" key="1">
    <source>
        <dbReference type="SAM" id="MobiDB-lite"/>
    </source>
</evidence>
<dbReference type="RefSeq" id="WP_155765761.1">
    <property type="nucleotide sequence ID" value="NZ_CP009553.3"/>
</dbReference>
<accession>A0A378YW26</accession>
<feature type="compositionally biased region" description="Basic and acidic residues" evidence="1">
    <location>
        <begin position="618"/>
        <end position="627"/>
    </location>
</feature>
<feature type="compositionally biased region" description="Polar residues" evidence="1">
    <location>
        <begin position="339"/>
        <end position="348"/>
    </location>
</feature>
<gene>
    <name evidence="2" type="ORF">NCTC13160_03855</name>
</gene>
<evidence type="ECO:0000313" key="2">
    <source>
        <dbReference type="EMBL" id="SUA80649.1"/>
    </source>
</evidence>
<feature type="region of interest" description="Disordered" evidence="1">
    <location>
        <begin position="234"/>
        <end position="305"/>
    </location>
</feature>
<feature type="compositionally biased region" description="Polar residues" evidence="1">
    <location>
        <begin position="8"/>
        <end position="41"/>
    </location>
</feature>
<feature type="compositionally biased region" description="Pro residues" evidence="1">
    <location>
        <begin position="281"/>
        <end position="296"/>
    </location>
</feature>
<organism evidence="2 3">
    <name type="scientific">Pandoraea pnomenusa</name>
    <dbReference type="NCBI Taxonomy" id="93220"/>
    <lineage>
        <taxon>Bacteria</taxon>
        <taxon>Pseudomonadati</taxon>
        <taxon>Pseudomonadota</taxon>
        <taxon>Betaproteobacteria</taxon>
        <taxon>Burkholderiales</taxon>
        <taxon>Burkholderiaceae</taxon>
        <taxon>Pandoraea</taxon>
    </lineage>
</organism>
<evidence type="ECO:0000313" key="3">
    <source>
        <dbReference type="Proteomes" id="UP000254573"/>
    </source>
</evidence>
<feature type="region of interest" description="Disordered" evidence="1">
    <location>
        <begin position="329"/>
        <end position="348"/>
    </location>
</feature>
<name>A0A378YW26_9BURK</name>
<dbReference type="AlphaFoldDB" id="A0A378YW26"/>
<feature type="compositionally biased region" description="Low complexity" evidence="1">
    <location>
        <begin position="628"/>
        <end position="645"/>
    </location>
</feature>
<protein>
    <submittedName>
        <fullName evidence="2">Uncharacterized protein</fullName>
    </submittedName>
</protein>
<reference evidence="2 3" key="1">
    <citation type="submission" date="2018-06" db="EMBL/GenBank/DDBJ databases">
        <authorList>
            <consortium name="Pathogen Informatics"/>
            <person name="Doyle S."/>
        </authorList>
    </citation>
    <scope>NUCLEOTIDE SEQUENCE [LARGE SCALE GENOMIC DNA]</scope>
    <source>
        <strain evidence="2 3">NCTC13160</strain>
    </source>
</reference>
<proteinExistence type="predicted"/>
<sequence>MTFAAINRASSLQTSNPQSQTPASTPTHGQATTQLSAAPNRSTPPPRFSALGTGQASAPRSRASLLHLKRTIGTSAGRLGHRILKRTVKPGVGPRRASTSAGIERDLRRQLGALLRAPGKDSIARQMNLGRLRSLMTRLTWLDEAGVIGTPMSTMVTGQNPRQIYLRHIMSEVVGTLGDSHLADVVSGNPLPNPLDRNAPAVPAKFANGLHNMMFESFKQIAVECASAELMRRAQSREPGDAGNQTDVPTRPNATPEHHIPIDTDAAPPATGTMSGGPLPDARPPSPHSPPEPMAGPRPELDAAFDYGSQTSDIDTASFTTDTLTFDGTSTIRSDGSEAATSEISSDDTAQSFRWSDFVANVNTGKRGALSEKSQRALNQFSVALHDYFDLAAYVLTPSWIDDGSQPDGDHDTLMARMELCLRSLSNTFTSAQSGTSPTQRDEIAKQISRMVAQYAQTLPPFTFASLLAASQFSNPGFRQDGVTPRTLNMARNNEPMAWHSVITAEFAKSAHLVPDKLTAALAALPVGQAVESGSALPANTALERANAMRAFSRAARQWPHLDWGWIPQSTLAHLTEALEARGDDEFRMFQETVAGAMHLPQHLWVDQATMLVEAHLERQQAARQEPEAQVSETSESSSNTAAINGPSDGDAVAGSTPWPSPVSQPDAGHRA</sequence>
<feature type="region of interest" description="Disordered" evidence="1">
    <location>
        <begin position="618"/>
        <end position="672"/>
    </location>
</feature>
<dbReference type="EMBL" id="UGSG01000001">
    <property type="protein sequence ID" value="SUA80649.1"/>
    <property type="molecule type" value="Genomic_DNA"/>
</dbReference>